<dbReference type="Proteomes" id="UP000642748">
    <property type="component" value="Unassembled WGS sequence"/>
</dbReference>
<dbReference type="EMBL" id="BONZ01000007">
    <property type="protein sequence ID" value="GIH12494.1"/>
    <property type="molecule type" value="Genomic_DNA"/>
</dbReference>
<feature type="transmembrane region" description="Helical" evidence="1">
    <location>
        <begin position="50"/>
        <end position="71"/>
    </location>
</feature>
<protein>
    <submittedName>
        <fullName evidence="2">Membrane protein</fullName>
    </submittedName>
</protein>
<feature type="transmembrane region" description="Helical" evidence="1">
    <location>
        <begin position="165"/>
        <end position="182"/>
    </location>
</feature>
<dbReference type="PANTHER" id="PTHR36840">
    <property type="entry name" value="BLL5714 PROTEIN"/>
    <property type="match status" value="1"/>
</dbReference>
<evidence type="ECO:0000313" key="3">
    <source>
        <dbReference type="Proteomes" id="UP000642748"/>
    </source>
</evidence>
<evidence type="ECO:0000256" key="1">
    <source>
        <dbReference type="SAM" id="Phobius"/>
    </source>
</evidence>
<feature type="transmembrane region" description="Helical" evidence="1">
    <location>
        <begin position="344"/>
        <end position="375"/>
    </location>
</feature>
<feature type="transmembrane region" description="Helical" evidence="1">
    <location>
        <begin position="141"/>
        <end position="159"/>
    </location>
</feature>
<accession>A0A8J3QK77</accession>
<organism evidence="2 3">
    <name type="scientific">Rugosimonospora africana</name>
    <dbReference type="NCBI Taxonomy" id="556532"/>
    <lineage>
        <taxon>Bacteria</taxon>
        <taxon>Bacillati</taxon>
        <taxon>Actinomycetota</taxon>
        <taxon>Actinomycetes</taxon>
        <taxon>Micromonosporales</taxon>
        <taxon>Micromonosporaceae</taxon>
        <taxon>Rugosimonospora</taxon>
    </lineage>
</organism>
<feature type="transmembrane region" description="Helical" evidence="1">
    <location>
        <begin position="235"/>
        <end position="253"/>
    </location>
</feature>
<feature type="transmembrane region" description="Helical" evidence="1">
    <location>
        <begin position="273"/>
        <end position="294"/>
    </location>
</feature>
<keyword evidence="1" id="KW-0472">Membrane</keyword>
<proteinExistence type="predicted"/>
<dbReference type="InterPro" id="IPR010640">
    <property type="entry name" value="Low_temperature_requirement_A"/>
</dbReference>
<dbReference type="RefSeq" id="WP_203916213.1">
    <property type="nucleotide sequence ID" value="NZ_BONZ01000007.1"/>
</dbReference>
<feature type="transmembrane region" description="Helical" evidence="1">
    <location>
        <begin position="109"/>
        <end position="129"/>
    </location>
</feature>
<feature type="transmembrane region" description="Helical" evidence="1">
    <location>
        <begin position="83"/>
        <end position="103"/>
    </location>
</feature>
<feature type="transmembrane region" description="Helical" evidence="1">
    <location>
        <begin position="209"/>
        <end position="229"/>
    </location>
</feature>
<feature type="transmembrane region" description="Helical" evidence="1">
    <location>
        <begin position="20"/>
        <end position="38"/>
    </location>
</feature>
<sequence>MTTSRAPGLLHGPEDQQRAAFLELFFDLAFVFALFQLSHGLLQRLHWSGALQTLILLLALCWIWGSTTWITDRFDSQRSAIQLLVIVTLFGSVVLAAVLPAAFGKYGLVFAGLYVAIQLGRNVFLVFALRGHQLQRIFTWALLWWGASAVPWIAGALARGIGREALWALAVIIDFTSYWLGFPRPGARRVPAWEPPGGSQHLAERYRQLFIIALGELILVSGLALSRRGLALDRIAALLVSIATTALLWRIYIYRSGEVLSAALAAVPEPARLARTVGYTHIAMIAGIVVTAVADELVITHPFGQTAPAWSAVILGGPALFLIGRAGFEHTVFARVSRDRPIGLLALATLTPVTLVLPPMLASTAVTAVLAGIAIADAARARRHPAEPPSPPARGPT</sequence>
<keyword evidence="1" id="KW-0812">Transmembrane</keyword>
<reference evidence="2" key="1">
    <citation type="submission" date="2021-01" db="EMBL/GenBank/DDBJ databases">
        <title>Whole genome shotgun sequence of Rugosimonospora africana NBRC 104875.</title>
        <authorList>
            <person name="Komaki H."/>
            <person name="Tamura T."/>
        </authorList>
    </citation>
    <scope>NUCLEOTIDE SEQUENCE</scope>
    <source>
        <strain evidence="2">NBRC 104875</strain>
    </source>
</reference>
<dbReference type="Pfam" id="PF06772">
    <property type="entry name" value="LtrA"/>
    <property type="match status" value="1"/>
</dbReference>
<name>A0A8J3QK77_9ACTN</name>
<keyword evidence="1" id="KW-1133">Transmembrane helix</keyword>
<evidence type="ECO:0000313" key="2">
    <source>
        <dbReference type="EMBL" id="GIH12494.1"/>
    </source>
</evidence>
<gene>
    <name evidence="2" type="ORF">Raf01_06660</name>
</gene>
<dbReference type="PANTHER" id="PTHR36840:SF1">
    <property type="entry name" value="BLL5714 PROTEIN"/>
    <property type="match status" value="1"/>
</dbReference>
<dbReference type="AlphaFoldDB" id="A0A8J3QK77"/>
<feature type="transmembrane region" description="Helical" evidence="1">
    <location>
        <begin position="306"/>
        <end position="323"/>
    </location>
</feature>
<comment type="caution">
    <text evidence="2">The sequence shown here is derived from an EMBL/GenBank/DDBJ whole genome shotgun (WGS) entry which is preliminary data.</text>
</comment>
<keyword evidence="3" id="KW-1185">Reference proteome</keyword>